<dbReference type="EMBL" id="KX230849">
    <property type="protein sequence ID" value="ANH11408.1"/>
    <property type="molecule type" value="Genomic_DNA"/>
</dbReference>
<dbReference type="AlphaFoldDB" id="A0A173G4J3"/>
<evidence type="ECO:0000313" key="4">
    <source>
        <dbReference type="EMBL" id="ANH11408.1"/>
    </source>
</evidence>
<protein>
    <submittedName>
        <fullName evidence="4">SceM</fullName>
    </submittedName>
</protein>
<dbReference type="InterPro" id="IPR006396">
    <property type="entry name" value="Glu_mut_E"/>
</dbReference>
<keyword evidence="2" id="KW-0413">Isomerase</keyword>
<dbReference type="GO" id="GO:0031419">
    <property type="term" value="F:cobalamin binding"/>
    <property type="evidence" value="ECO:0007669"/>
    <property type="project" value="UniProtKB-KW"/>
</dbReference>
<dbReference type="SUPFAM" id="SSF51703">
    <property type="entry name" value="Cobalamin (vitamin B12)-dependent enzymes"/>
    <property type="match status" value="1"/>
</dbReference>
<accession>A0A173G4J3</accession>
<reference evidence="4" key="1">
    <citation type="submission" date="2016-05" db="EMBL/GenBank/DDBJ databases">
        <title>Streptomyces sp. SD85 biosynthetic gene cluster for sceliphrolactam.</title>
        <authorList>
            <person name="Low Z.J."/>
            <person name="Pang L.M."/>
            <person name="Cheang Q.W."/>
            <person name="Liang Z.-X."/>
        </authorList>
    </citation>
    <scope>NUCLEOTIDE SEQUENCE</scope>
    <source>
        <strain evidence="4">SD85</strain>
    </source>
</reference>
<dbReference type="GO" id="GO:0019670">
    <property type="term" value="P:anaerobic L-glutamate catabolic process"/>
    <property type="evidence" value="ECO:0007669"/>
    <property type="project" value="InterPro"/>
</dbReference>
<dbReference type="GO" id="GO:0050097">
    <property type="term" value="F:methylaspartate mutase activity"/>
    <property type="evidence" value="ECO:0007669"/>
    <property type="project" value="InterPro"/>
</dbReference>
<evidence type="ECO:0000256" key="3">
    <source>
        <dbReference type="ARBA" id="ARBA00023285"/>
    </source>
</evidence>
<evidence type="ECO:0000256" key="2">
    <source>
        <dbReference type="ARBA" id="ARBA00023235"/>
    </source>
</evidence>
<dbReference type="InterPro" id="IPR016176">
    <property type="entry name" value="Cbl-dep_enz_cat"/>
</dbReference>
<proteinExistence type="predicted"/>
<keyword evidence="1" id="KW-0846">Cobalamin</keyword>
<name>A0A173G4J3_9ACTN</name>
<sequence length="432" mass="46198">MTGFGAFVRRAHAGGELVVQPRMGMSEPGRMRAGLRATRAANGRTVGTITLDSYTRVRDLESAGLALLEGESLNGYPIVNHDPATTRWVLEGSHGPDFPVQVRHGSADPVDIFRALMTVGLDASEGGPVSYCLPYGRIPLRQSVDNWARSCELFVRLRETGLEPHLETFGGCMLGQLCPPGQLVAISVLEALFFHRHGLRSISVSYAQQTSPAQDAEAVAALRRLCAELLPDTDWHVVIYAYMGVYPASPDGAYRLLGKAAELAAATGSERLIVKTVAESVRIPTVAENVSALEFAAATAARTPRPVAAESAGADSQTYAEAAALVSAVLNMASDPGEAMLLAFRRGYLDIPYCLHPDNMGRSRSYIDGKGRLRWADTGRLPLSGVVETRGSRTVTSGDLLDSLSYVRRKFDHEQVSGAPGRGVIGPGAHTS</sequence>
<dbReference type="Gene3D" id="3.20.20.240">
    <property type="entry name" value="Methylmalonyl-CoA mutase"/>
    <property type="match status" value="1"/>
</dbReference>
<dbReference type="PIRSF" id="PIRSF001495">
    <property type="entry name" value="Met_asp_mut_epsi"/>
    <property type="match status" value="1"/>
</dbReference>
<keyword evidence="3" id="KW-0170">Cobalt</keyword>
<evidence type="ECO:0000256" key="1">
    <source>
        <dbReference type="ARBA" id="ARBA00022628"/>
    </source>
</evidence>
<organism evidence="4">
    <name type="scientific">Streptomyces sp. SD85</name>
    <dbReference type="NCBI Taxonomy" id="1849710"/>
    <lineage>
        <taxon>Bacteria</taxon>
        <taxon>Bacillati</taxon>
        <taxon>Actinomycetota</taxon>
        <taxon>Actinomycetes</taxon>
        <taxon>Kitasatosporales</taxon>
        <taxon>Streptomycetaceae</taxon>
        <taxon>Streptomyces</taxon>
    </lineage>
</organism>
<dbReference type="Pfam" id="PF06368">
    <property type="entry name" value="Met_asp_mut_E"/>
    <property type="match status" value="1"/>
</dbReference>